<gene>
    <name evidence="2" type="ORF">P691DRAFT_791765</name>
</gene>
<evidence type="ECO:0000256" key="1">
    <source>
        <dbReference type="SAM" id="MobiDB-lite"/>
    </source>
</evidence>
<reference evidence="2" key="1">
    <citation type="submission" date="2020-11" db="EMBL/GenBank/DDBJ databases">
        <authorList>
            <consortium name="DOE Joint Genome Institute"/>
            <person name="Ahrendt S."/>
            <person name="Riley R."/>
            <person name="Andreopoulos W."/>
            <person name="Labutti K."/>
            <person name="Pangilinan J."/>
            <person name="Ruiz-Duenas F.J."/>
            <person name="Barrasa J.M."/>
            <person name="Sanchez-Garcia M."/>
            <person name="Camarero S."/>
            <person name="Miyauchi S."/>
            <person name="Serrano A."/>
            <person name="Linde D."/>
            <person name="Babiker R."/>
            <person name="Drula E."/>
            <person name="Ayuso-Fernandez I."/>
            <person name="Pacheco R."/>
            <person name="Padilla G."/>
            <person name="Ferreira P."/>
            <person name="Barriuso J."/>
            <person name="Kellner H."/>
            <person name="Castanera R."/>
            <person name="Alfaro M."/>
            <person name="Ramirez L."/>
            <person name="Pisabarro A.G."/>
            <person name="Kuo A."/>
            <person name="Tritt A."/>
            <person name="Lipzen A."/>
            <person name="He G."/>
            <person name="Yan M."/>
            <person name="Ng V."/>
            <person name="Cullen D."/>
            <person name="Martin F."/>
            <person name="Rosso M.-N."/>
            <person name="Henrissat B."/>
            <person name="Hibbett D."/>
            <person name="Martinez A.T."/>
            <person name="Grigoriev I.V."/>
        </authorList>
    </citation>
    <scope>NUCLEOTIDE SEQUENCE</scope>
    <source>
        <strain evidence="2">MF-IS2</strain>
    </source>
</reference>
<dbReference type="EMBL" id="MU151988">
    <property type="protein sequence ID" value="KAF9441259.1"/>
    <property type="molecule type" value="Genomic_DNA"/>
</dbReference>
<name>A0A9P5WYA2_9AGAR</name>
<comment type="caution">
    <text evidence="2">The sequence shown here is derived from an EMBL/GenBank/DDBJ whole genome shotgun (WGS) entry which is preliminary data.</text>
</comment>
<organism evidence="2 3">
    <name type="scientific">Macrolepiota fuliginosa MF-IS2</name>
    <dbReference type="NCBI Taxonomy" id="1400762"/>
    <lineage>
        <taxon>Eukaryota</taxon>
        <taxon>Fungi</taxon>
        <taxon>Dikarya</taxon>
        <taxon>Basidiomycota</taxon>
        <taxon>Agaricomycotina</taxon>
        <taxon>Agaricomycetes</taxon>
        <taxon>Agaricomycetidae</taxon>
        <taxon>Agaricales</taxon>
        <taxon>Agaricineae</taxon>
        <taxon>Agaricaceae</taxon>
        <taxon>Macrolepiota</taxon>
    </lineage>
</organism>
<feature type="region of interest" description="Disordered" evidence="1">
    <location>
        <begin position="279"/>
        <end position="326"/>
    </location>
</feature>
<sequence>MPKLTCHATILLSHSPMAAGGRWRTAAPGNAPAAPLPNLGPPLYLPEPSTKGLLKFIEECMAFAEQLGHAYALGSTLVRSTVLIVLPSRPSIARSLLQLAACSPSPALPKAKACTSWHIGILPRATCTEGSVGAQGAELSYSDAISSREPIRTSKDAINTGLDACWVTQWSVRCQGDFLCLSVLTFSPSYPPLAMPSNKHPTQHPHNGGARRGALIRAQEVLDGYQSLRGRSHDHEADDSCVSEIVAGYDAVNGGKPEVKGASNNFHRRRSYLKACATNNGEEAPPAANSSARMSTKRPAPTCVDPNPPRRKVAPASTPSCSARVASHSRDTVIHSTEYAPVSTFWNDPGSDKASTMPRNTPNSHRVSTMSHITYDYLNALIDSQTLAKTVRAFTIPPKASVSHKLHCVPWHYEANEVLKAQQFAPWTQRDNFSLPDPTIVGSGSGPGVVGLGVVGS</sequence>
<evidence type="ECO:0000313" key="2">
    <source>
        <dbReference type="EMBL" id="KAF9441259.1"/>
    </source>
</evidence>
<evidence type="ECO:0000313" key="3">
    <source>
        <dbReference type="Proteomes" id="UP000807342"/>
    </source>
</evidence>
<accession>A0A9P5WYA2</accession>
<proteinExistence type="predicted"/>
<dbReference type="AlphaFoldDB" id="A0A9P5WYA2"/>
<keyword evidence="3" id="KW-1185">Reference proteome</keyword>
<protein>
    <submittedName>
        <fullName evidence="2">Uncharacterized protein</fullName>
    </submittedName>
</protein>
<dbReference type="Proteomes" id="UP000807342">
    <property type="component" value="Unassembled WGS sequence"/>
</dbReference>